<dbReference type="InterPro" id="IPR050482">
    <property type="entry name" value="Sensor_HK_TwoCompSys"/>
</dbReference>
<accession>A0A7W9YGK4</accession>
<dbReference type="Proteomes" id="UP000546642">
    <property type="component" value="Unassembled WGS sequence"/>
</dbReference>
<dbReference type="InterPro" id="IPR036890">
    <property type="entry name" value="HATPase_C_sf"/>
</dbReference>
<evidence type="ECO:0000313" key="9">
    <source>
        <dbReference type="Proteomes" id="UP000546642"/>
    </source>
</evidence>
<evidence type="ECO:0000256" key="3">
    <source>
        <dbReference type="ARBA" id="ARBA00022679"/>
    </source>
</evidence>
<feature type="transmembrane region" description="Helical" evidence="6">
    <location>
        <begin position="18"/>
        <end position="38"/>
    </location>
</feature>
<dbReference type="PANTHER" id="PTHR24421:SF10">
    <property type="entry name" value="NITRATE_NITRITE SENSOR PROTEIN NARQ"/>
    <property type="match status" value="1"/>
</dbReference>
<protein>
    <recommendedName>
        <fullName evidence="2">histidine kinase</fullName>
        <ecNumber evidence="2">2.7.13.3</ecNumber>
    </recommendedName>
</protein>
<dbReference type="Gene3D" id="3.30.565.10">
    <property type="entry name" value="Histidine kinase-like ATPase, C-terminal domain"/>
    <property type="match status" value="1"/>
</dbReference>
<dbReference type="Pfam" id="PF13796">
    <property type="entry name" value="Sensor"/>
    <property type="match status" value="1"/>
</dbReference>
<dbReference type="SUPFAM" id="SSF55874">
    <property type="entry name" value="ATPase domain of HSP90 chaperone/DNA topoisomerase II/histidine kinase"/>
    <property type="match status" value="1"/>
</dbReference>
<feature type="transmembrane region" description="Helical" evidence="6">
    <location>
        <begin position="163"/>
        <end position="188"/>
    </location>
</feature>
<keyword evidence="6" id="KW-0472">Membrane</keyword>
<reference evidence="8 9" key="1">
    <citation type="submission" date="2020-08" db="EMBL/GenBank/DDBJ databases">
        <title>Sequencing the genomes of 1000 actinobacteria strains.</title>
        <authorList>
            <person name="Klenk H.-P."/>
        </authorList>
    </citation>
    <scope>NUCLEOTIDE SEQUENCE [LARGE SCALE GENOMIC DNA]</scope>
    <source>
        <strain evidence="8 9">DSM 46659</strain>
    </source>
</reference>
<keyword evidence="6" id="KW-1133">Transmembrane helix</keyword>
<evidence type="ECO:0000313" key="8">
    <source>
        <dbReference type="EMBL" id="MBB6171733.1"/>
    </source>
</evidence>
<keyword evidence="3" id="KW-0808">Transferase</keyword>
<proteinExistence type="predicted"/>
<dbReference type="EMBL" id="JACHDS010000001">
    <property type="protein sequence ID" value="MBB6171733.1"/>
    <property type="molecule type" value="Genomic_DNA"/>
</dbReference>
<sequence>MDLLDHPLLHRLGDDTRYVLVGFPLALIGFPLMVAGLSAGVGTAVVGIGLFILSMTLLMARGFAEIERSRLREVLDRPVPRAHYRRPPAGAGPIRRALNPLTCGQSWMDLLHGIVKSPVQVGAFIVTVVWWAVVLHGILYPLYGWSLHAIPGYVPLSELTGFGAGLLTAIVFHFLLGAVFALMLPFVVRACAMITASLGQGLLTPVNGIGDAEAADAPAQRLEAVPAGVAAVPAAGQGGAAAIPRETLAELRALSRGVAPPLLTDHGLGPALTALADRCTVPVELDVQTAERFPAAAENLAYFVAAEALINVAEHSRATKGTVTLSHTGGLLNVMVGDDGVGGAQVAKGHGLADLSERLHAVGGKLVVHSPRGGPTLIVAEVPCD</sequence>
<dbReference type="AlphaFoldDB" id="A0A7W9YGK4"/>
<dbReference type="EC" id="2.7.13.3" evidence="2"/>
<dbReference type="GO" id="GO:0000160">
    <property type="term" value="P:phosphorelay signal transduction system"/>
    <property type="evidence" value="ECO:0007669"/>
    <property type="project" value="UniProtKB-KW"/>
</dbReference>
<dbReference type="InterPro" id="IPR025828">
    <property type="entry name" value="Put_sensor_dom"/>
</dbReference>
<feature type="transmembrane region" description="Helical" evidence="6">
    <location>
        <begin position="121"/>
        <end position="143"/>
    </location>
</feature>
<organism evidence="8 9">
    <name type="scientific">Nocardiopsis mwathae</name>
    <dbReference type="NCBI Taxonomy" id="1472723"/>
    <lineage>
        <taxon>Bacteria</taxon>
        <taxon>Bacillati</taxon>
        <taxon>Actinomycetota</taxon>
        <taxon>Actinomycetes</taxon>
        <taxon>Streptosporangiales</taxon>
        <taxon>Nocardiopsidaceae</taxon>
        <taxon>Nocardiopsis</taxon>
    </lineage>
</organism>
<evidence type="ECO:0000259" key="7">
    <source>
        <dbReference type="Pfam" id="PF13796"/>
    </source>
</evidence>
<keyword evidence="5" id="KW-0902">Two-component regulatory system</keyword>
<dbReference type="GO" id="GO:0004673">
    <property type="term" value="F:protein histidine kinase activity"/>
    <property type="evidence" value="ECO:0007669"/>
    <property type="project" value="UniProtKB-EC"/>
</dbReference>
<evidence type="ECO:0000256" key="6">
    <source>
        <dbReference type="SAM" id="Phobius"/>
    </source>
</evidence>
<dbReference type="CDD" id="cd16917">
    <property type="entry name" value="HATPase_UhpB-NarQ-NarX-like"/>
    <property type="match status" value="1"/>
</dbReference>
<evidence type="ECO:0000256" key="5">
    <source>
        <dbReference type="ARBA" id="ARBA00023012"/>
    </source>
</evidence>
<gene>
    <name evidence="8" type="ORF">HNR23_001793</name>
</gene>
<dbReference type="RefSeq" id="WP_184074956.1">
    <property type="nucleotide sequence ID" value="NZ_JACHDS010000001.1"/>
</dbReference>
<evidence type="ECO:0000256" key="1">
    <source>
        <dbReference type="ARBA" id="ARBA00000085"/>
    </source>
</evidence>
<keyword evidence="6" id="KW-0812">Transmembrane</keyword>
<evidence type="ECO:0000256" key="2">
    <source>
        <dbReference type="ARBA" id="ARBA00012438"/>
    </source>
</evidence>
<comment type="caution">
    <text evidence="8">The sequence shown here is derived from an EMBL/GenBank/DDBJ whole genome shotgun (WGS) entry which is preliminary data.</text>
</comment>
<name>A0A7W9YGK4_9ACTN</name>
<comment type="catalytic activity">
    <reaction evidence="1">
        <text>ATP + protein L-histidine = ADP + protein N-phospho-L-histidine.</text>
        <dbReference type="EC" id="2.7.13.3"/>
    </reaction>
</comment>
<dbReference type="PANTHER" id="PTHR24421">
    <property type="entry name" value="NITRATE/NITRITE SENSOR PROTEIN NARX-RELATED"/>
    <property type="match status" value="1"/>
</dbReference>
<feature type="domain" description="Putative sensor" evidence="7">
    <location>
        <begin position="18"/>
        <end position="203"/>
    </location>
</feature>
<keyword evidence="9" id="KW-1185">Reference proteome</keyword>
<keyword evidence="4" id="KW-0418">Kinase</keyword>
<evidence type="ECO:0000256" key="4">
    <source>
        <dbReference type="ARBA" id="ARBA00022777"/>
    </source>
</evidence>